<gene>
    <name evidence="1" type="ORF">HDG41_006518</name>
</gene>
<dbReference type="EMBL" id="JACHDE010000019">
    <property type="protein sequence ID" value="MBB5404422.1"/>
    <property type="molecule type" value="Genomic_DNA"/>
</dbReference>
<accession>A0A7W8LCB8</accession>
<protein>
    <submittedName>
        <fullName evidence="1">IS30 family transposase</fullName>
    </submittedName>
</protein>
<dbReference type="Proteomes" id="UP000592820">
    <property type="component" value="Unassembled WGS sequence"/>
</dbReference>
<comment type="caution">
    <text evidence="1">The sequence shown here is derived from an EMBL/GenBank/DDBJ whole genome shotgun (WGS) entry which is preliminary data.</text>
</comment>
<sequence>MSISERAATVEDRAVPGHWEGDLLCGSGSSQIATLVERQTRYVML</sequence>
<proteinExistence type="predicted"/>
<reference evidence="1 2" key="1">
    <citation type="submission" date="2020-08" db="EMBL/GenBank/DDBJ databases">
        <title>Genomic Encyclopedia of Type Strains, Phase IV (KMG-V): Genome sequencing to study the core and pangenomes of soil and plant-associated prokaryotes.</title>
        <authorList>
            <person name="Whitman W."/>
        </authorList>
    </citation>
    <scope>NUCLEOTIDE SEQUENCE [LARGE SCALE GENOMIC DNA]</scope>
    <source>
        <strain evidence="1 2">JPY162</strain>
    </source>
</reference>
<dbReference type="AlphaFoldDB" id="A0A7W8LCB8"/>
<organism evidence="1 2">
    <name type="scientific">Paraburkholderia youngii</name>
    <dbReference type="NCBI Taxonomy" id="2782701"/>
    <lineage>
        <taxon>Bacteria</taxon>
        <taxon>Pseudomonadati</taxon>
        <taxon>Pseudomonadota</taxon>
        <taxon>Betaproteobacteria</taxon>
        <taxon>Burkholderiales</taxon>
        <taxon>Burkholderiaceae</taxon>
        <taxon>Paraburkholderia</taxon>
    </lineage>
</organism>
<evidence type="ECO:0000313" key="2">
    <source>
        <dbReference type="Proteomes" id="UP000592820"/>
    </source>
</evidence>
<name>A0A7W8LCB8_9BURK</name>
<evidence type="ECO:0000313" key="1">
    <source>
        <dbReference type="EMBL" id="MBB5404422.1"/>
    </source>
</evidence>